<dbReference type="Proteomes" id="UP000293547">
    <property type="component" value="Unassembled WGS sequence"/>
</dbReference>
<dbReference type="EMBL" id="PDWZ02000006">
    <property type="protein sequence ID" value="KAB2104977.1"/>
    <property type="molecule type" value="Genomic_DNA"/>
</dbReference>
<reference evidence="1 2" key="1">
    <citation type="journal article" date="2019" name="bioRxiv">
        <title>Genomics, evolutionary history and diagnostics of the Alternaria alternata species group including apple and Asian pear pathotypes.</title>
        <authorList>
            <person name="Armitage A.D."/>
            <person name="Cockerton H.M."/>
            <person name="Sreenivasaprasad S."/>
            <person name="Woodhall J.W."/>
            <person name="Lane C.R."/>
            <person name="Harrison R.J."/>
            <person name="Clarkson J.P."/>
        </authorList>
    </citation>
    <scope>NUCLEOTIDE SEQUENCE [LARGE SCALE GENOMIC DNA]</scope>
    <source>
        <strain evidence="1 2">FERA 650</strain>
    </source>
</reference>
<comment type="caution">
    <text evidence="1">The sequence shown here is derived from an EMBL/GenBank/DDBJ whole genome shotgun (WGS) entry which is preliminary data.</text>
</comment>
<sequence>MSQVDAARWPATLSRDANWKHWNLCAIGLRKLELWSYDCVSLEILLLEQKLSYEGRSGPQETSELAE</sequence>
<evidence type="ECO:0000313" key="2">
    <source>
        <dbReference type="Proteomes" id="UP000293547"/>
    </source>
</evidence>
<organism evidence="1 2">
    <name type="scientific">Alternaria gaisen</name>
    <dbReference type="NCBI Taxonomy" id="167740"/>
    <lineage>
        <taxon>Eukaryota</taxon>
        <taxon>Fungi</taxon>
        <taxon>Dikarya</taxon>
        <taxon>Ascomycota</taxon>
        <taxon>Pezizomycotina</taxon>
        <taxon>Dothideomycetes</taxon>
        <taxon>Pleosporomycetidae</taxon>
        <taxon>Pleosporales</taxon>
        <taxon>Pleosporineae</taxon>
        <taxon>Pleosporaceae</taxon>
        <taxon>Alternaria</taxon>
        <taxon>Alternaria sect. Alternaria</taxon>
    </lineage>
</organism>
<gene>
    <name evidence="1" type="ORF">AG0111_0g6819</name>
</gene>
<protein>
    <submittedName>
        <fullName evidence="1">Uncharacterized protein</fullName>
    </submittedName>
</protein>
<accession>A0ACB6FKN3</accession>
<proteinExistence type="predicted"/>
<name>A0ACB6FKN3_9PLEO</name>
<keyword evidence="2" id="KW-1185">Reference proteome</keyword>
<evidence type="ECO:0000313" key="1">
    <source>
        <dbReference type="EMBL" id="KAB2104977.1"/>
    </source>
</evidence>